<keyword evidence="3" id="KW-1185">Reference proteome</keyword>
<dbReference type="EMBL" id="BMZF01000007">
    <property type="protein sequence ID" value="GHA57575.1"/>
    <property type="molecule type" value="Genomic_DNA"/>
</dbReference>
<feature type="domain" description="DUF58" evidence="1">
    <location>
        <begin position="55"/>
        <end position="258"/>
    </location>
</feature>
<evidence type="ECO:0000259" key="1">
    <source>
        <dbReference type="Pfam" id="PF01882"/>
    </source>
</evidence>
<name>A0ABQ3D400_9RHOB</name>
<protein>
    <recommendedName>
        <fullName evidence="1">DUF58 domain-containing protein</fullName>
    </recommendedName>
</protein>
<comment type="caution">
    <text evidence="2">The sequence shown here is derived from an EMBL/GenBank/DDBJ whole genome shotgun (WGS) entry which is preliminary data.</text>
</comment>
<sequence length="298" mass="32903">MNDEQIITPAHLRADAGQLAAGFPALLARAQHLVASLNLGSHGRKRAGVGDEFWQYRPAISGDSRSAIDWRRSARTDAQFIRQMEWQSAQTVHFWVDSGASMDFSSDANLETKSSLATVLALALAILLSRAGERVGLLSDPRPAKSGESQIQKIAQTLAAIGEKSDYAYPPQKALPNGSRAILISDFMGEWEPLVRAISKTADQNVSGCLVQVLDPTELSFPFKGRVIFESMKSSLNFETLRANSLRDEYIQKLAERQDALRTLARKSGWRYYTHNTDSAVQSAFLWLYNATEQGAAR</sequence>
<dbReference type="PANTHER" id="PTHR33608:SF6">
    <property type="entry name" value="BLL2464 PROTEIN"/>
    <property type="match status" value="1"/>
</dbReference>
<accession>A0ABQ3D400</accession>
<proteinExistence type="predicted"/>
<reference evidence="3" key="1">
    <citation type="journal article" date="2019" name="Int. J. Syst. Evol. Microbiol.">
        <title>The Global Catalogue of Microorganisms (GCM) 10K type strain sequencing project: providing services to taxonomists for standard genome sequencing and annotation.</title>
        <authorList>
            <consortium name="The Broad Institute Genomics Platform"/>
            <consortium name="The Broad Institute Genome Sequencing Center for Infectious Disease"/>
            <person name="Wu L."/>
            <person name="Ma J."/>
        </authorList>
    </citation>
    <scope>NUCLEOTIDE SEQUENCE [LARGE SCALE GENOMIC DNA]</scope>
    <source>
        <strain evidence="3">KCTC 32465</strain>
    </source>
</reference>
<gene>
    <name evidence="2" type="ORF">GCM10008927_24060</name>
</gene>
<dbReference type="Proteomes" id="UP000634455">
    <property type="component" value="Unassembled WGS sequence"/>
</dbReference>
<dbReference type="RefSeq" id="WP_373295877.1">
    <property type="nucleotide sequence ID" value="NZ_BMZF01000007.1"/>
</dbReference>
<dbReference type="InterPro" id="IPR002881">
    <property type="entry name" value="DUF58"/>
</dbReference>
<dbReference type="PANTHER" id="PTHR33608">
    <property type="entry name" value="BLL2464 PROTEIN"/>
    <property type="match status" value="1"/>
</dbReference>
<evidence type="ECO:0000313" key="3">
    <source>
        <dbReference type="Proteomes" id="UP000634455"/>
    </source>
</evidence>
<dbReference type="Pfam" id="PF01882">
    <property type="entry name" value="DUF58"/>
    <property type="match status" value="1"/>
</dbReference>
<organism evidence="2 3">
    <name type="scientific">Paramylibacter ulvae</name>
    <dbReference type="NCBI Taxonomy" id="1651968"/>
    <lineage>
        <taxon>Bacteria</taxon>
        <taxon>Pseudomonadati</taxon>
        <taxon>Pseudomonadota</taxon>
        <taxon>Alphaproteobacteria</taxon>
        <taxon>Rhodobacterales</taxon>
        <taxon>Paracoccaceae</taxon>
        <taxon>Paramylibacter</taxon>
    </lineage>
</organism>
<evidence type="ECO:0000313" key="2">
    <source>
        <dbReference type="EMBL" id="GHA57575.1"/>
    </source>
</evidence>